<organism evidence="1 2">
    <name type="scientific">Gigaspora margarita</name>
    <dbReference type="NCBI Taxonomy" id="4874"/>
    <lineage>
        <taxon>Eukaryota</taxon>
        <taxon>Fungi</taxon>
        <taxon>Fungi incertae sedis</taxon>
        <taxon>Mucoromycota</taxon>
        <taxon>Glomeromycotina</taxon>
        <taxon>Glomeromycetes</taxon>
        <taxon>Diversisporales</taxon>
        <taxon>Gigasporaceae</taxon>
        <taxon>Gigaspora</taxon>
    </lineage>
</organism>
<reference evidence="1 2" key="1">
    <citation type="submission" date="2021-06" db="EMBL/GenBank/DDBJ databases">
        <authorList>
            <person name="Kallberg Y."/>
            <person name="Tangrot J."/>
            <person name="Rosling A."/>
        </authorList>
    </citation>
    <scope>NUCLEOTIDE SEQUENCE [LARGE SCALE GENOMIC DNA]</scope>
    <source>
        <strain evidence="1 2">120-4 pot B 10/14</strain>
    </source>
</reference>
<gene>
    <name evidence="1" type="ORF">GMARGA_LOCUS5045</name>
</gene>
<evidence type="ECO:0000313" key="2">
    <source>
        <dbReference type="Proteomes" id="UP000789901"/>
    </source>
</evidence>
<name>A0ABN7UFU5_GIGMA</name>
<protein>
    <submittedName>
        <fullName evidence="1">7531_t:CDS:1</fullName>
    </submittedName>
</protein>
<dbReference type="Proteomes" id="UP000789901">
    <property type="component" value="Unassembled WGS sequence"/>
</dbReference>
<accession>A0ABN7UFU5</accession>
<proteinExistence type="predicted"/>
<evidence type="ECO:0000313" key="1">
    <source>
        <dbReference type="EMBL" id="CAG8561598.1"/>
    </source>
</evidence>
<comment type="caution">
    <text evidence="1">The sequence shown here is derived from an EMBL/GenBank/DDBJ whole genome shotgun (WGS) entry which is preliminary data.</text>
</comment>
<sequence length="131" mass="15565">MDYNNDQNSLIKSAEVIIIDSDCDKENLESEKWRASDSSINLEQSSLYRFNSIDMENDYDNYDDYNNYDSYDNYNSYDNYDNDYDDYDNCNNFDDYNYDDYDDTMLETLLIVIVEDNLIGNCLLTNCEKEG</sequence>
<keyword evidence="2" id="KW-1185">Reference proteome</keyword>
<dbReference type="EMBL" id="CAJVQB010002083">
    <property type="protein sequence ID" value="CAG8561598.1"/>
    <property type="molecule type" value="Genomic_DNA"/>
</dbReference>